<dbReference type="GO" id="GO:0006310">
    <property type="term" value="P:DNA recombination"/>
    <property type="evidence" value="ECO:0007669"/>
    <property type="project" value="UniProtKB-KW"/>
</dbReference>
<dbReference type="GO" id="GO:0006303">
    <property type="term" value="P:double-strand break repair via nonhomologous end joining"/>
    <property type="evidence" value="ECO:0007669"/>
    <property type="project" value="TreeGrafter"/>
</dbReference>
<comment type="similarity">
    <text evidence="2">Belongs to the DNA repair metallo-beta-lactamase (DRMBL) family.</text>
</comment>
<dbReference type="GO" id="GO:0005634">
    <property type="term" value="C:nucleus"/>
    <property type="evidence" value="ECO:0007669"/>
    <property type="project" value="UniProtKB-SubCell"/>
</dbReference>
<keyword evidence="6" id="KW-0378">Hydrolase</keyword>
<dbReference type="GO" id="GO:0003684">
    <property type="term" value="F:damaged DNA binding"/>
    <property type="evidence" value="ECO:0007669"/>
    <property type="project" value="TreeGrafter"/>
</dbReference>
<dbReference type="Gene3D" id="3.60.15.10">
    <property type="entry name" value="Ribonuclease Z/Hydroxyacylglutathione hydrolase-like"/>
    <property type="match status" value="1"/>
</dbReference>
<evidence type="ECO:0000256" key="2">
    <source>
        <dbReference type="ARBA" id="ARBA00010304"/>
    </source>
</evidence>
<feature type="compositionally biased region" description="Basic and acidic residues" evidence="13">
    <location>
        <begin position="519"/>
        <end position="533"/>
    </location>
</feature>
<evidence type="ECO:0000259" key="14">
    <source>
        <dbReference type="Pfam" id="PF07522"/>
    </source>
</evidence>
<keyword evidence="5" id="KW-0227">DNA damage</keyword>
<feature type="domain" description="DNA repair metallo-beta-lactamase" evidence="14">
    <location>
        <begin position="444"/>
        <end position="474"/>
    </location>
</feature>
<keyword evidence="9" id="KW-0234">DNA repair</keyword>
<evidence type="ECO:0000256" key="11">
    <source>
        <dbReference type="ARBA" id="ARBA00039759"/>
    </source>
</evidence>
<evidence type="ECO:0000256" key="4">
    <source>
        <dbReference type="ARBA" id="ARBA00022759"/>
    </source>
</evidence>
<evidence type="ECO:0000256" key="10">
    <source>
        <dbReference type="ARBA" id="ARBA00023242"/>
    </source>
</evidence>
<dbReference type="InterPro" id="IPR011084">
    <property type="entry name" value="DRMBL"/>
</dbReference>
<feature type="region of interest" description="Disordered" evidence="13">
    <location>
        <begin position="651"/>
        <end position="679"/>
    </location>
</feature>
<evidence type="ECO:0000313" key="15">
    <source>
        <dbReference type="EMBL" id="OCL15354.1"/>
    </source>
</evidence>
<keyword evidence="7" id="KW-0269">Exonuclease</keyword>
<dbReference type="EMBL" id="KV748455">
    <property type="protein sequence ID" value="OCL15354.1"/>
    <property type="molecule type" value="Genomic_DNA"/>
</dbReference>
<dbReference type="GO" id="GO:0036297">
    <property type="term" value="P:interstrand cross-link repair"/>
    <property type="evidence" value="ECO:0007669"/>
    <property type="project" value="TreeGrafter"/>
</dbReference>
<dbReference type="OrthoDB" id="5561659at2759"/>
<dbReference type="GO" id="GO:0035312">
    <property type="term" value="F:5'-3' DNA exonuclease activity"/>
    <property type="evidence" value="ECO:0007669"/>
    <property type="project" value="TreeGrafter"/>
</dbReference>
<evidence type="ECO:0000256" key="3">
    <source>
        <dbReference type="ARBA" id="ARBA00022722"/>
    </source>
</evidence>
<protein>
    <recommendedName>
        <fullName evidence="11">Protein artemis</fullName>
    </recommendedName>
    <alternativeName>
        <fullName evidence="12">DNA cross-link repair 1C protein</fullName>
    </alternativeName>
</protein>
<accession>A0A8E2FE52</accession>
<dbReference type="PANTHER" id="PTHR23240">
    <property type="entry name" value="DNA CROSS-LINK REPAIR PROTEIN PSO2/SNM1-RELATED"/>
    <property type="match status" value="1"/>
</dbReference>
<evidence type="ECO:0000256" key="7">
    <source>
        <dbReference type="ARBA" id="ARBA00022839"/>
    </source>
</evidence>
<dbReference type="AlphaFoldDB" id="A0A8E2FE52"/>
<keyword evidence="16" id="KW-1185">Reference proteome</keyword>
<dbReference type="Pfam" id="PF23023">
    <property type="entry name" value="Anti-Pycsar_Apyc1"/>
    <property type="match status" value="1"/>
</dbReference>
<evidence type="ECO:0000313" key="16">
    <source>
        <dbReference type="Proteomes" id="UP000250140"/>
    </source>
</evidence>
<evidence type="ECO:0000256" key="9">
    <source>
        <dbReference type="ARBA" id="ARBA00023204"/>
    </source>
</evidence>
<organism evidence="15 16">
    <name type="scientific">Glonium stellatum</name>
    <dbReference type="NCBI Taxonomy" id="574774"/>
    <lineage>
        <taxon>Eukaryota</taxon>
        <taxon>Fungi</taxon>
        <taxon>Dikarya</taxon>
        <taxon>Ascomycota</taxon>
        <taxon>Pezizomycotina</taxon>
        <taxon>Dothideomycetes</taxon>
        <taxon>Pleosporomycetidae</taxon>
        <taxon>Gloniales</taxon>
        <taxon>Gloniaceae</taxon>
        <taxon>Glonium</taxon>
    </lineage>
</organism>
<evidence type="ECO:0000256" key="1">
    <source>
        <dbReference type="ARBA" id="ARBA00004123"/>
    </source>
</evidence>
<dbReference type="GO" id="GO:0000723">
    <property type="term" value="P:telomere maintenance"/>
    <property type="evidence" value="ECO:0007669"/>
    <property type="project" value="TreeGrafter"/>
</dbReference>
<dbReference type="Proteomes" id="UP000250140">
    <property type="component" value="Unassembled WGS sequence"/>
</dbReference>
<keyword evidence="8" id="KW-0233">DNA recombination</keyword>
<gene>
    <name evidence="15" type="ORF">AOQ84DRAFT_358090</name>
</gene>
<feature type="region of interest" description="Disordered" evidence="13">
    <location>
        <begin position="519"/>
        <end position="572"/>
    </location>
</feature>
<keyword evidence="4" id="KW-0255">Endonuclease</keyword>
<proteinExistence type="inferred from homology"/>
<evidence type="ECO:0000256" key="8">
    <source>
        <dbReference type="ARBA" id="ARBA00023172"/>
    </source>
</evidence>
<evidence type="ECO:0000256" key="13">
    <source>
        <dbReference type="SAM" id="MobiDB-lite"/>
    </source>
</evidence>
<sequence>MSTFKGVVAEFPHIRIDYFRAISGQKPPLACFLSHVHSDHLCGLESLKAPFIYCSPATREILLRLEKYPHRINFAKGILESRKQTYKHLQTLLKTLPLETPTVIELSPGNEIRVTLFDANHCAGAVMFLIQGDGKAILYTGDIRSETWWVNSLVQNPVLIPYTLGPRRLDCMYLDTTFATKSEPYREFPSKSEGVRELLEKVEKYPKDTLFYFQAWTFGYENVWIALSAFLQSFIHLDKYRWGIYKSLSARENFLESREGPPLCGFRCGNHYKEGCLTADPRVRLHSCERGTLCPVIEKNPQVVSIIPIVTRLESGVEIGELGAGGGKGDLNQIHELEINDSNSVGQLMQLCSTELEDPELLSKVLYVLSSTTNETKNRILLDTSLPGNDLHGDTSLLRDIPLQELVSILARIATTTSLPTDSTTQLSNTSAVVDKNHSPLPKTITFPYSRHSSYSELCSLVRAFRPRDIYPCTVDPITWTSALSMRTLFGHLCSADLFAHDTEMMDIVEARRERMRFGKRQRSEDVGDARTTDDEETQERAVVGNESSAEHENNSTIFFTPPGVAQRSPYGSAPRGNSILKPLAASETVGLGISGIENTGSTRANFHTPTLKKTTHPHCTRLPATANVITISSDSSTDISHSAVSPSILSHISPPHRKTQVKSPVQPPAETPQAQSHKIRKLAYNAALRLNGLDWADFGGLVSAGNNHSKKEVEL</sequence>
<comment type="subcellular location">
    <subcellularLocation>
        <location evidence="1">Nucleus</location>
    </subcellularLocation>
</comment>
<dbReference type="Pfam" id="PF07522">
    <property type="entry name" value="DRMBL"/>
    <property type="match status" value="1"/>
</dbReference>
<keyword evidence="3" id="KW-0540">Nuclease</keyword>
<evidence type="ECO:0000256" key="12">
    <source>
        <dbReference type="ARBA" id="ARBA00042677"/>
    </source>
</evidence>
<name>A0A8E2FE52_9PEZI</name>
<evidence type="ECO:0000256" key="5">
    <source>
        <dbReference type="ARBA" id="ARBA00022763"/>
    </source>
</evidence>
<dbReference type="GO" id="GO:0004519">
    <property type="term" value="F:endonuclease activity"/>
    <property type="evidence" value="ECO:0007669"/>
    <property type="project" value="UniProtKB-KW"/>
</dbReference>
<dbReference type="PANTHER" id="PTHR23240:SF8">
    <property type="entry name" value="PROTEIN ARTEMIS"/>
    <property type="match status" value="1"/>
</dbReference>
<dbReference type="SUPFAM" id="SSF56281">
    <property type="entry name" value="Metallo-hydrolase/oxidoreductase"/>
    <property type="match status" value="1"/>
</dbReference>
<evidence type="ECO:0000256" key="6">
    <source>
        <dbReference type="ARBA" id="ARBA00022801"/>
    </source>
</evidence>
<keyword evidence="10" id="KW-0539">Nucleus</keyword>
<dbReference type="InterPro" id="IPR036866">
    <property type="entry name" value="RibonucZ/Hydroxyglut_hydro"/>
</dbReference>
<reference evidence="15 16" key="1">
    <citation type="journal article" date="2016" name="Nat. Commun.">
        <title>Ectomycorrhizal ecology is imprinted in the genome of the dominant symbiotic fungus Cenococcum geophilum.</title>
        <authorList>
            <consortium name="DOE Joint Genome Institute"/>
            <person name="Peter M."/>
            <person name="Kohler A."/>
            <person name="Ohm R.A."/>
            <person name="Kuo A."/>
            <person name="Krutzmann J."/>
            <person name="Morin E."/>
            <person name="Arend M."/>
            <person name="Barry K.W."/>
            <person name="Binder M."/>
            <person name="Choi C."/>
            <person name="Clum A."/>
            <person name="Copeland A."/>
            <person name="Grisel N."/>
            <person name="Haridas S."/>
            <person name="Kipfer T."/>
            <person name="LaButti K."/>
            <person name="Lindquist E."/>
            <person name="Lipzen A."/>
            <person name="Maire R."/>
            <person name="Meier B."/>
            <person name="Mihaltcheva S."/>
            <person name="Molinier V."/>
            <person name="Murat C."/>
            <person name="Poggeler S."/>
            <person name="Quandt C.A."/>
            <person name="Sperisen C."/>
            <person name="Tritt A."/>
            <person name="Tisserant E."/>
            <person name="Crous P.W."/>
            <person name="Henrissat B."/>
            <person name="Nehls U."/>
            <person name="Egli S."/>
            <person name="Spatafora J.W."/>
            <person name="Grigoriev I.V."/>
            <person name="Martin F.M."/>
        </authorList>
    </citation>
    <scope>NUCLEOTIDE SEQUENCE [LARGE SCALE GENOMIC DNA]</scope>
    <source>
        <strain evidence="15 16">CBS 207.34</strain>
    </source>
</reference>